<protein>
    <submittedName>
        <fullName evidence="1">TraB/GumN family protein</fullName>
    </submittedName>
</protein>
<organism evidence="1 2">
    <name type="scientific">Miniphocaeibacter halophilus</name>
    <dbReference type="NCBI Taxonomy" id="2931922"/>
    <lineage>
        <taxon>Bacteria</taxon>
        <taxon>Bacillati</taxon>
        <taxon>Bacillota</taxon>
        <taxon>Tissierellia</taxon>
        <taxon>Tissierellales</taxon>
        <taxon>Peptoniphilaceae</taxon>
        <taxon>Miniphocaeibacter</taxon>
    </lineage>
</organism>
<dbReference type="EMBL" id="CP066744">
    <property type="protein sequence ID" value="QQK08152.1"/>
    <property type="molecule type" value="Genomic_DNA"/>
</dbReference>
<evidence type="ECO:0000313" key="2">
    <source>
        <dbReference type="Proteomes" id="UP000595814"/>
    </source>
</evidence>
<evidence type="ECO:0000313" key="1">
    <source>
        <dbReference type="EMBL" id="QQK08152.1"/>
    </source>
</evidence>
<gene>
    <name evidence="1" type="ORF">JFY71_01050</name>
</gene>
<dbReference type="Proteomes" id="UP000595814">
    <property type="component" value="Chromosome"/>
</dbReference>
<keyword evidence="2" id="KW-1185">Reference proteome</keyword>
<sequence>MKRKKIYLLVVGLILTLFTLIACSNNNSKKETEKTREVVTTENEEKESLDVAWPFYEIKKDGQVKGHMLGTIHIAKEEMYPFPNEIVESLKESENFITEVLMTDLQEEETQDVLMEKITSGEPLINTLNEETKTEFLKTIESYGLKEENIASLNRFGISQITDGLVYAPMAAFGVDIQLSSLSAKNENQKNIGLETTEDQYEVLPKLYDQPADSNEWAKSILPYEENKKMTEELLQSYIDGNILEKYVDANSLEVTEEEYNLLLVNRNLNWIKQLPQYLERENQSFIAVGAGHFPGEKGLIKLLEEEGYEVNLIEFSKEMSYLKSNSFLCFS</sequence>
<accession>A0AC61MRE0</accession>
<name>A0AC61MRE0_9FIRM</name>
<reference evidence="1 2" key="1">
    <citation type="journal article" date="2022" name="Int. J. Syst. Evol. Microbiol.">
        <title>Miniphocaeibacter halophilus sp. nov., an ammonium-tolerant acetate-producing bacterium isolated from a biogas system.</title>
        <authorList>
            <person name="Schnurer A."/>
            <person name="Singh A."/>
            <person name="Bi S."/>
            <person name="Qiao W."/>
            <person name="Westerholm M."/>
        </authorList>
    </citation>
    <scope>NUCLEOTIDE SEQUENCE [LARGE SCALE GENOMIC DNA]</scope>
    <source>
        <strain evidence="1 2">AMB_01</strain>
    </source>
</reference>
<proteinExistence type="predicted"/>